<dbReference type="AlphaFoldDB" id="A0A517N3K4"/>
<keyword evidence="7" id="KW-1133">Transmembrane helix</keyword>
<feature type="transmembrane region" description="Helical" evidence="7">
    <location>
        <begin position="713"/>
        <end position="732"/>
    </location>
</feature>
<feature type="compositionally biased region" description="Polar residues" evidence="6">
    <location>
        <begin position="769"/>
        <end position="783"/>
    </location>
</feature>
<feature type="transmembrane region" description="Helical" evidence="7">
    <location>
        <begin position="682"/>
        <end position="701"/>
    </location>
</feature>
<evidence type="ECO:0000259" key="8">
    <source>
        <dbReference type="PROSITE" id="PS50011"/>
    </source>
</evidence>
<feature type="transmembrane region" description="Helical" evidence="7">
    <location>
        <begin position="570"/>
        <end position="590"/>
    </location>
</feature>
<reference evidence="9 10" key="1">
    <citation type="submission" date="2019-02" db="EMBL/GenBank/DDBJ databases">
        <title>Deep-cultivation of Planctomycetes and their phenomic and genomic characterization uncovers novel biology.</title>
        <authorList>
            <person name="Wiegand S."/>
            <person name="Jogler M."/>
            <person name="Boedeker C."/>
            <person name="Pinto D."/>
            <person name="Vollmers J."/>
            <person name="Rivas-Marin E."/>
            <person name="Kohn T."/>
            <person name="Peeters S.H."/>
            <person name="Heuer A."/>
            <person name="Rast P."/>
            <person name="Oberbeckmann S."/>
            <person name="Bunk B."/>
            <person name="Jeske O."/>
            <person name="Meyerdierks A."/>
            <person name="Storesund J.E."/>
            <person name="Kallscheuer N."/>
            <person name="Luecker S."/>
            <person name="Lage O.M."/>
            <person name="Pohl T."/>
            <person name="Merkel B.J."/>
            <person name="Hornburger P."/>
            <person name="Mueller R.-W."/>
            <person name="Bruemmer F."/>
            <person name="Labrenz M."/>
            <person name="Spormann A.M."/>
            <person name="Op den Camp H."/>
            <person name="Overmann J."/>
            <person name="Amann R."/>
            <person name="Jetten M.S.M."/>
            <person name="Mascher T."/>
            <person name="Medema M.H."/>
            <person name="Devos D.P."/>
            <person name="Kaster A.-K."/>
            <person name="Ovreas L."/>
            <person name="Rohde M."/>
            <person name="Galperin M.Y."/>
            <person name="Jogler C."/>
        </authorList>
    </citation>
    <scope>NUCLEOTIDE SEQUENCE [LARGE SCALE GENOMIC DNA]</scope>
    <source>
        <strain evidence="9 10">K22_7</strain>
    </source>
</reference>
<dbReference type="CDD" id="cd14014">
    <property type="entry name" value="STKc_PknB_like"/>
    <property type="match status" value="1"/>
</dbReference>
<dbReference type="PROSITE" id="PS50011">
    <property type="entry name" value="PROTEIN_KINASE_DOM"/>
    <property type="match status" value="1"/>
</dbReference>
<feature type="region of interest" description="Disordered" evidence="6">
    <location>
        <begin position="1"/>
        <end position="38"/>
    </location>
</feature>
<feature type="transmembrane region" description="Helical" evidence="7">
    <location>
        <begin position="635"/>
        <end position="655"/>
    </location>
</feature>
<dbReference type="PANTHER" id="PTHR43289">
    <property type="entry name" value="MITOGEN-ACTIVATED PROTEIN KINASE KINASE KINASE 20-RELATED"/>
    <property type="match status" value="1"/>
</dbReference>
<dbReference type="Pfam" id="PF00069">
    <property type="entry name" value="Pkinase"/>
    <property type="match status" value="1"/>
</dbReference>
<keyword evidence="7" id="KW-0812">Transmembrane</keyword>
<dbReference type="PROSITE" id="PS00107">
    <property type="entry name" value="PROTEIN_KINASE_ATP"/>
    <property type="match status" value="1"/>
</dbReference>
<dbReference type="InterPro" id="IPR017441">
    <property type="entry name" value="Protein_kinase_ATP_BS"/>
</dbReference>
<accession>A0A517N3K4</accession>
<feature type="transmembrane region" description="Helical" evidence="7">
    <location>
        <begin position="738"/>
        <end position="757"/>
    </location>
</feature>
<dbReference type="PANTHER" id="PTHR43289:SF6">
    <property type="entry name" value="SERINE_THREONINE-PROTEIN KINASE NEKL-3"/>
    <property type="match status" value="1"/>
</dbReference>
<feature type="transmembrane region" description="Helical" evidence="7">
    <location>
        <begin position="473"/>
        <end position="506"/>
    </location>
</feature>
<name>A0A517N3K4_9BACT</name>
<keyword evidence="4 5" id="KW-0067">ATP-binding</keyword>
<keyword evidence="2 5" id="KW-0547">Nucleotide-binding</keyword>
<dbReference type="InterPro" id="IPR011009">
    <property type="entry name" value="Kinase-like_dom_sf"/>
</dbReference>
<evidence type="ECO:0000256" key="5">
    <source>
        <dbReference type="PROSITE-ProRule" id="PRU10141"/>
    </source>
</evidence>
<feature type="region of interest" description="Disordered" evidence="6">
    <location>
        <begin position="761"/>
        <end position="783"/>
    </location>
</feature>
<dbReference type="EC" id="2.7.11.1" evidence="9"/>
<proteinExistence type="predicted"/>
<organism evidence="9 10">
    <name type="scientific">Rubripirellula lacrimiformis</name>
    <dbReference type="NCBI Taxonomy" id="1930273"/>
    <lineage>
        <taxon>Bacteria</taxon>
        <taxon>Pseudomonadati</taxon>
        <taxon>Planctomycetota</taxon>
        <taxon>Planctomycetia</taxon>
        <taxon>Pirellulales</taxon>
        <taxon>Pirellulaceae</taxon>
        <taxon>Rubripirellula</taxon>
    </lineage>
</organism>
<evidence type="ECO:0000256" key="2">
    <source>
        <dbReference type="ARBA" id="ARBA00022741"/>
    </source>
</evidence>
<dbReference type="Gene3D" id="1.10.510.10">
    <property type="entry name" value="Transferase(Phosphotransferase) domain 1"/>
    <property type="match status" value="1"/>
</dbReference>
<feature type="binding site" evidence="5">
    <location>
        <position position="179"/>
    </location>
    <ligand>
        <name>ATP</name>
        <dbReference type="ChEBI" id="CHEBI:30616"/>
    </ligand>
</feature>
<evidence type="ECO:0000256" key="6">
    <source>
        <dbReference type="SAM" id="MobiDB-lite"/>
    </source>
</evidence>
<keyword evidence="3 9" id="KW-0418">Kinase</keyword>
<dbReference type="SUPFAM" id="SSF56112">
    <property type="entry name" value="Protein kinase-like (PK-like)"/>
    <property type="match status" value="1"/>
</dbReference>
<evidence type="ECO:0000256" key="7">
    <source>
        <dbReference type="SAM" id="Phobius"/>
    </source>
</evidence>
<evidence type="ECO:0000256" key="3">
    <source>
        <dbReference type="ARBA" id="ARBA00022777"/>
    </source>
</evidence>
<dbReference type="SMART" id="SM00220">
    <property type="entry name" value="S_TKc"/>
    <property type="match status" value="1"/>
</dbReference>
<keyword evidence="1 9" id="KW-0808">Transferase</keyword>
<keyword evidence="7" id="KW-0472">Membrane</keyword>
<dbReference type="GO" id="GO:0004674">
    <property type="term" value="F:protein serine/threonine kinase activity"/>
    <property type="evidence" value="ECO:0007669"/>
    <property type="project" value="UniProtKB-EC"/>
</dbReference>
<dbReference type="InterPro" id="IPR000719">
    <property type="entry name" value="Prot_kinase_dom"/>
</dbReference>
<evidence type="ECO:0000313" key="10">
    <source>
        <dbReference type="Proteomes" id="UP000318538"/>
    </source>
</evidence>
<protein>
    <submittedName>
        <fullName evidence="9">Serine/threonine-protein kinase PrkC</fullName>
        <ecNumber evidence="9">2.7.11.1</ecNumber>
    </submittedName>
</protein>
<dbReference type="EMBL" id="CP036525">
    <property type="protein sequence ID" value="QDT01719.1"/>
    <property type="molecule type" value="Genomic_DNA"/>
</dbReference>
<gene>
    <name evidence="9" type="primary">prkC_1</name>
    <name evidence="9" type="ORF">K227x_00860</name>
</gene>
<dbReference type="GO" id="GO:0005524">
    <property type="term" value="F:ATP binding"/>
    <property type="evidence" value="ECO:0007669"/>
    <property type="project" value="UniProtKB-UniRule"/>
</dbReference>
<dbReference type="KEGG" id="rlc:K227x_00860"/>
<feature type="compositionally biased region" description="Low complexity" evidence="6">
    <location>
        <begin position="12"/>
        <end position="34"/>
    </location>
</feature>
<feature type="transmembrane region" description="Helical" evidence="7">
    <location>
        <begin position="602"/>
        <end position="623"/>
    </location>
</feature>
<evidence type="ECO:0000256" key="4">
    <source>
        <dbReference type="ARBA" id="ARBA00022840"/>
    </source>
</evidence>
<evidence type="ECO:0000256" key="1">
    <source>
        <dbReference type="ARBA" id="ARBA00022679"/>
    </source>
</evidence>
<feature type="domain" description="Protein kinase" evidence="8">
    <location>
        <begin position="151"/>
        <end position="396"/>
    </location>
</feature>
<sequence length="783" mass="85431">MNERPQPGGPLLGRPPSGASQSGASQSGASQSGAEQKNGIDRWFRAPPLASDAAFPVAHRWWPGWCAEPKNADSCGGKKRVMSRLFDKLKIGAASDAGLETPAAVILDDPDPENGMGSSAAWLAETCAFENSSLRPMKFTYSPGSTPLPRYTIRRGIGVGGFGEVYFAVSDAGKEVALKRIQRNLEIELRGVSHCLNLKHPNLVSLFDLCPDDQDQWWIVMEYVAGPNLREVLDDSPDGLPAAEVDRWLTSIASGVEHLHMAGLVHRDLKPGNVFDDMGIPKVGDYGLSKFISTSHRGGHTESVGTFHYMAPEIGRGQYGRQIDIYALGVMLYEMLTGQVPFDGESCHEIIVKHMTAVPDVASIDSRYRPTILRCLEKDPAKRYSTVAEMMSSLGLSTSNQPERTRAVPSDLETPVLASLVQDEADAPVDSEPPFRPEPKVADEPLARAVRHSLDDLNLWWRTLDRSPVGKAVLVLVACFVLLVNTSWLLPLLSVLGVFYVPYYIVRQMVLHVRQQPSYAEAQRIANRAAVDTRGSLKFPMTKAQWRGEMRNVLRAKHSVHRVAELNASWIAAILTTFGLATVAGVVGLHSGPVDATTIAPFGWMAMVVLMSTLAILGMGKLWEREDGEALPRRLVLAGIGAGVGAVAFGLQQFLMIPMDVGLLRDIHETTLPQALYDTNGVPQSSAMMAHFALLFAGLRWWKAVDPLRRTRLSFWAVAVAVVGEWAVHQILPVPQPAGMMVAGGIAIAIQMAAPWISPRNPRQPELVRTNQPSAQPESRSMA</sequence>
<keyword evidence="10" id="KW-1185">Reference proteome</keyword>
<evidence type="ECO:0000313" key="9">
    <source>
        <dbReference type="EMBL" id="QDT01719.1"/>
    </source>
</evidence>
<dbReference type="Proteomes" id="UP000318538">
    <property type="component" value="Chromosome"/>
</dbReference>